<evidence type="ECO:0000256" key="1">
    <source>
        <dbReference type="SAM" id="MobiDB-lite"/>
    </source>
</evidence>
<feature type="region of interest" description="Disordered" evidence="1">
    <location>
        <begin position="31"/>
        <end position="62"/>
    </location>
</feature>
<organism evidence="2 3">
    <name type="scientific">Lacinutrix neustonica</name>
    <dbReference type="NCBI Taxonomy" id="2980107"/>
    <lineage>
        <taxon>Bacteria</taxon>
        <taxon>Pseudomonadati</taxon>
        <taxon>Bacteroidota</taxon>
        <taxon>Flavobacteriia</taxon>
        <taxon>Flavobacteriales</taxon>
        <taxon>Flavobacteriaceae</taxon>
        <taxon>Lacinutrix</taxon>
    </lineage>
</organism>
<reference evidence="2" key="1">
    <citation type="submission" date="2022-11" db="EMBL/GenBank/DDBJ databases">
        <title>Lacinutrix neustonica HL-RS19T sp. nov., isolated from the surface microlayer sample of brackish Lake Shihwa.</title>
        <authorList>
            <person name="Choi J.Y."/>
            <person name="Hwang C.Y."/>
        </authorList>
    </citation>
    <scope>NUCLEOTIDE SEQUENCE</scope>
    <source>
        <strain evidence="2">HL-RS19</strain>
    </source>
</reference>
<dbReference type="RefSeq" id="WP_267678359.1">
    <property type="nucleotide sequence ID" value="NZ_CP113088.1"/>
</dbReference>
<evidence type="ECO:0000313" key="2">
    <source>
        <dbReference type="EMBL" id="WAC03724.1"/>
    </source>
</evidence>
<gene>
    <name evidence="2" type="ORF">N7U66_10010</name>
</gene>
<accession>A0A9E8SFR8</accession>
<dbReference type="KEGG" id="lnu:N7U66_10010"/>
<dbReference type="Proteomes" id="UP001164705">
    <property type="component" value="Chromosome"/>
</dbReference>
<dbReference type="AlphaFoldDB" id="A0A9E8SFR8"/>
<dbReference type="EMBL" id="CP113088">
    <property type="protein sequence ID" value="WAC03724.1"/>
    <property type="molecule type" value="Genomic_DNA"/>
</dbReference>
<protein>
    <submittedName>
        <fullName evidence="2">Uncharacterized protein</fullName>
    </submittedName>
</protein>
<keyword evidence="3" id="KW-1185">Reference proteome</keyword>
<sequence>MKTKKKERILHFSKKTIIELNNEKLIKIFGGVGGENGDGNGDTRPTEESGIANSGLLCKPDD</sequence>
<proteinExistence type="predicted"/>
<name>A0A9E8SFR8_9FLAO</name>
<evidence type="ECO:0000313" key="3">
    <source>
        <dbReference type="Proteomes" id="UP001164705"/>
    </source>
</evidence>
<feature type="compositionally biased region" description="Gly residues" evidence="1">
    <location>
        <begin position="31"/>
        <end position="40"/>
    </location>
</feature>